<keyword evidence="5 11" id="KW-0436">Ligase</keyword>
<evidence type="ECO:0000313" key="14">
    <source>
        <dbReference type="Proteomes" id="UP000787201"/>
    </source>
</evidence>
<dbReference type="EC" id="6.1.1.14" evidence="11"/>
<dbReference type="InterPro" id="IPR015944">
    <property type="entry name" value="Gly-tRNA-synth_bsu"/>
</dbReference>
<evidence type="ECO:0000256" key="1">
    <source>
        <dbReference type="ARBA" id="ARBA00004496"/>
    </source>
</evidence>
<evidence type="ECO:0000256" key="9">
    <source>
        <dbReference type="ARBA" id="ARBA00023146"/>
    </source>
</evidence>
<dbReference type="EMBL" id="JAHLTI010000005">
    <property type="protein sequence ID" value="MBU5924453.1"/>
    <property type="molecule type" value="Genomic_DNA"/>
</dbReference>
<reference evidence="13 14" key="1">
    <citation type="submission" date="2021-06" db="EMBL/GenBank/DDBJ databases">
        <authorList>
            <person name="Stanton E."/>
        </authorList>
    </citation>
    <scope>NUCLEOTIDE SEQUENCE [LARGE SCALE GENOMIC DNA]</scope>
    <source>
        <strain evidence="13 14">2021EL-00146</strain>
    </source>
</reference>
<evidence type="ECO:0000313" key="13">
    <source>
        <dbReference type="EMBL" id="MBU5924453.1"/>
    </source>
</evidence>
<keyword evidence="9 11" id="KW-0030">Aminoacyl-tRNA synthetase</keyword>
<organism evidence="13 14">
    <name type="scientific">Enterobacter sichuanensis</name>
    <dbReference type="NCBI Taxonomy" id="2071710"/>
    <lineage>
        <taxon>Bacteria</taxon>
        <taxon>Pseudomonadati</taxon>
        <taxon>Pseudomonadota</taxon>
        <taxon>Gammaproteobacteria</taxon>
        <taxon>Enterobacterales</taxon>
        <taxon>Enterobacteriaceae</taxon>
        <taxon>Enterobacter</taxon>
        <taxon>Enterobacter cloacae complex</taxon>
    </lineage>
</organism>
<dbReference type="Pfam" id="PF02092">
    <property type="entry name" value="tRNA_synt_2f"/>
    <property type="match status" value="1"/>
</dbReference>
<evidence type="ECO:0000256" key="8">
    <source>
        <dbReference type="ARBA" id="ARBA00022917"/>
    </source>
</evidence>
<keyword evidence="7 11" id="KW-0067">ATP-binding</keyword>
<evidence type="ECO:0000259" key="12">
    <source>
        <dbReference type="Pfam" id="PF05746"/>
    </source>
</evidence>
<evidence type="ECO:0000256" key="4">
    <source>
        <dbReference type="ARBA" id="ARBA00022490"/>
    </source>
</evidence>
<evidence type="ECO:0000256" key="10">
    <source>
        <dbReference type="ARBA" id="ARBA00047937"/>
    </source>
</evidence>
<keyword evidence="6 11" id="KW-0547">Nucleotide-binding</keyword>
<gene>
    <name evidence="11 13" type="primary">glyS</name>
    <name evidence="13" type="ORF">KQV47_09625</name>
</gene>
<dbReference type="Pfam" id="PF05746">
    <property type="entry name" value="DALR_1"/>
    <property type="match status" value="1"/>
</dbReference>
<keyword evidence="4 11" id="KW-0963">Cytoplasm</keyword>
<feature type="domain" description="DALR anticodon binding" evidence="12">
    <location>
        <begin position="601"/>
        <end position="698"/>
    </location>
</feature>
<evidence type="ECO:0000256" key="6">
    <source>
        <dbReference type="ARBA" id="ARBA00022741"/>
    </source>
</evidence>
<sequence length="709" mass="79148">MSEKTFLVEIGTEELPPKALRDLGENFFNNIVSGLNAERIVINDPENCEWFASPRRLACKFTGLATQQLNNENLLWGPPTRIALSPSGTLTKAGLAFVSKASSKNIDVSKEYTIDEVNDAFKLAISKAYDGKEEKLNALICNEPKSTADVIPGIVEKALKNLPIPKLMRWGASDVHFVRPVHTVTLLLGDTVIPATILGVASDRVIRGHRFMGEPEFTIDNADQYPQILLERGKVIADYEQRKAKIKADAEEAARKIGGKADLSDSLLEEVTSLVEWPVVLTAKFEEKFLAVPAEALVYTMKGDQKYFPVYANDGKLLPNFIFVANIESKDPSQIISGNEKVVRPRLADAEFFFNTDRKKRLEDHLPRLQTVLFQQQLGTLRDKTDRIAELSGWIAREIGADVNHATRAGLLSKCDLMTNMVFEFTDTQGVMGMHYARHDGEAEDVAVALNEQYQPRFAGDELPSNPVACAVAIADKMDTLAGIFGIGQHPKGDKDPFALRRAALGVLRIIVEKNLNLDLQTLTEEAVRLYGDKLTNANVVDDVIDFMLGRFRAWYQDEGYTVDTIQAVLARRPTRPADFDARMKAVSHFRTLEAASALAAANKRVSNILAKSDETLNERVNAATLKEPEEIALAMQVVVLRDKLEPYFAEGRYQEALVELAELRDVIDAFFEKVMVNVEDKELRINRLSMLEKLRELFLRVADISLLQ</sequence>
<dbReference type="SUPFAM" id="SSF109604">
    <property type="entry name" value="HD-domain/PDEase-like"/>
    <property type="match status" value="1"/>
</dbReference>
<evidence type="ECO:0000256" key="5">
    <source>
        <dbReference type="ARBA" id="ARBA00022598"/>
    </source>
</evidence>
<proteinExistence type="inferred from homology"/>
<dbReference type="PANTHER" id="PTHR30075">
    <property type="entry name" value="GLYCYL-TRNA SYNTHETASE"/>
    <property type="match status" value="1"/>
</dbReference>
<dbReference type="NCBIfam" id="TIGR00211">
    <property type="entry name" value="glyS"/>
    <property type="match status" value="1"/>
</dbReference>
<comment type="similarity">
    <text evidence="2 11">Belongs to the class-II aminoacyl-tRNA synthetase family.</text>
</comment>
<name>A0ABS6GCC6_9ENTR</name>
<dbReference type="GO" id="GO:0004820">
    <property type="term" value="F:glycine-tRNA ligase activity"/>
    <property type="evidence" value="ECO:0007669"/>
    <property type="project" value="UniProtKB-EC"/>
</dbReference>
<evidence type="ECO:0000256" key="11">
    <source>
        <dbReference type="HAMAP-Rule" id="MF_00255"/>
    </source>
</evidence>
<evidence type="ECO:0000256" key="3">
    <source>
        <dbReference type="ARBA" id="ARBA00011209"/>
    </source>
</evidence>
<protein>
    <recommendedName>
        <fullName evidence="11">Glycine--tRNA ligase beta subunit</fullName>
        <ecNumber evidence="11">6.1.1.14</ecNumber>
    </recommendedName>
    <alternativeName>
        <fullName evidence="11">Glycyl-tRNA synthetase beta subunit</fullName>
        <shortName evidence="11">GlyRS</shortName>
    </alternativeName>
</protein>
<comment type="catalytic activity">
    <reaction evidence="10 11">
        <text>tRNA(Gly) + glycine + ATP = glycyl-tRNA(Gly) + AMP + diphosphate</text>
        <dbReference type="Rhea" id="RHEA:16013"/>
        <dbReference type="Rhea" id="RHEA-COMP:9664"/>
        <dbReference type="Rhea" id="RHEA-COMP:9683"/>
        <dbReference type="ChEBI" id="CHEBI:30616"/>
        <dbReference type="ChEBI" id="CHEBI:33019"/>
        <dbReference type="ChEBI" id="CHEBI:57305"/>
        <dbReference type="ChEBI" id="CHEBI:78442"/>
        <dbReference type="ChEBI" id="CHEBI:78522"/>
        <dbReference type="ChEBI" id="CHEBI:456215"/>
        <dbReference type="EC" id="6.1.1.14"/>
    </reaction>
</comment>
<dbReference type="PANTHER" id="PTHR30075:SF2">
    <property type="entry name" value="GLYCINE--TRNA LIGASE, CHLOROPLASTIC_MITOCHONDRIAL 2"/>
    <property type="match status" value="1"/>
</dbReference>
<dbReference type="InterPro" id="IPR006194">
    <property type="entry name" value="Gly-tRNA-synth_heterodimer"/>
</dbReference>
<dbReference type="PROSITE" id="PS50861">
    <property type="entry name" value="AA_TRNA_LIGASE_II_GLYAB"/>
    <property type="match status" value="1"/>
</dbReference>
<dbReference type="PRINTS" id="PR01045">
    <property type="entry name" value="TRNASYNTHGB"/>
</dbReference>
<comment type="subunit">
    <text evidence="3 11">Tetramer of two alpha and two beta subunits.</text>
</comment>
<accession>A0ABS6GCC6</accession>
<comment type="subcellular location">
    <subcellularLocation>
        <location evidence="1 11">Cytoplasm</location>
    </subcellularLocation>
</comment>
<dbReference type="HAMAP" id="MF_00255">
    <property type="entry name" value="Gly_tRNA_synth_beta"/>
    <property type="match status" value="1"/>
</dbReference>
<keyword evidence="8 11" id="KW-0648">Protein biosynthesis</keyword>
<keyword evidence="14" id="KW-1185">Reference proteome</keyword>
<comment type="caution">
    <text evidence="13">The sequence shown here is derived from an EMBL/GenBank/DDBJ whole genome shotgun (WGS) entry which is preliminary data.</text>
</comment>
<evidence type="ECO:0000256" key="2">
    <source>
        <dbReference type="ARBA" id="ARBA00008226"/>
    </source>
</evidence>
<dbReference type="RefSeq" id="WP_094918706.1">
    <property type="nucleotide sequence ID" value="NZ_JAHLTI010000005.1"/>
</dbReference>
<evidence type="ECO:0000256" key="7">
    <source>
        <dbReference type="ARBA" id="ARBA00022840"/>
    </source>
</evidence>
<dbReference type="InterPro" id="IPR008909">
    <property type="entry name" value="DALR_anticod-bd"/>
</dbReference>
<dbReference type="Proteomes" id="UP000787201">
    <property type="component" value="Unassembled WGS sequence"/>
</dbReference>